<dbReference type="GO" id="GO:0004252">
    <property type="term" value="F:serine-type endopeptidase activity"/>
    <property type="evidence" value="ECO:0007669"/>
    <property type="project" value="InterPro"/>
</dbReference>
<dbReference type="GO" id="GO:0006508">
    <property type="term" value="P:proteolysis"/>
    <property type="evidence" value="ECO:0007669"/>
    <property type="project" value="InterPro"/>
</dbReference>
<dbReference type="PANTHER" id="PTHR24253">
    <property type="entry name" value="TRANSMEMBRANE PROTEASE SERINE"/>
    <property type="match status" value="1"/>
</dbReference>
<reference evidence="5 6" key="1">
    <citation type="submission" date="2018-03" db="EMBL/GenBank/DDBJ databases">
        <title>Draft Genome Sequences of the Obligatory Marine Myxobacteria Enhygromyxa salina SWB005.</title>
        <authorList>
            <person name="Poehlein A."/>
            <person name="Moghaddam J.A."/>
            <person name="Harms H."/>
            <person name="Alanjari M."/>
            <person name="Koenig G.M."/>
            <person name="Daniel R."/>
            <person name="Schaeberle T.F."/>
        </authorList>
    </citation>
    <scope>NUCLEOTIDE SEQUENCE [LARGE SCALE GENOMIC DNA]</scope>
    <source>
        <strain evidence="5 6">SWB005</strain>
    </source>
</reference>
<dbReference type="InterPro" id="IPR043504">
    <property type="entry name" value="Peptidase_S1_PA_chymotrypsin"/>
</dbReference>
<comment type="caution">
    <text evidence="5">The sequence shown here is derived from an EMBL/GenBank/DDBJ whole genome shotgun (WGS) entry which is preliminary data.</text>
</comment>
<evidence type="ECO:0000256" key="1">
    <source>
        <dbReference type="ARBA" id="ARBA00023157"/>
    </source>
</evidence>
<proteinExistence type="predicted"/>
<evidence type="ECO:0000256" key="2">
    <source>
        <dbReference type="SAM" id="MobiDB-lite"/>
    </source>
</evidence>
<keyword evidence="1" id="KW-1015">Disulfide bond</keyword>
<gene>
    <name evidence="5" type="ORF">ENSA5_04530</name>
</gene>
<feature type="compositionally biased region" description="Acidic residues" evidence="2">
    <location>
        <begin position="395"/>
        <end position="408"/>
    </location>
</feature>
<accession>A0A2S9YIT9</accession>
<dbReference type="RefSeq" id="WP_181197232.1">
    <property type="nucleotide sequence ID" value="NZ_PVNK01000022.1"/>
</dbReference>
<feature type="domain" description="Peptidase S1" evidence="4">
    <location>
        <begin position="34"/>
        <end position="237"/>
    </location>
</feature>
<keyword evidence="6" id="KW-1185">Reference proteome</keyword>
<sequence>MRGAILAGLTLAAIPCRVASAAPPNDLRPAPAKIVGGSASETCAWPGVVALQSGGLCTGTLVHPRVVVYAAHCGTFHTEVLLGEDIAAPARAVETLTCERNSDLFAVSSMDYAYCLLAEPVEDLAITPPLFGCDEDLIEVGTPVTIVGFGDTTSEGPEQVGLKHEAQTEIVGYLTTIGIGGMGTGADAGDSGGPAFVELDDGSWRMLGLVSGGGGDGATVQYVPAPVTIAWIEDRTGIDLTPCHAGDGSWAPTPACEGFYVATEPGATWAEGCPSARSGPSERCGPPWTELEDLTPPSVAFVEPLDGDALPSAPIELDVLAAADDDGVGVAEVRLAIDGAPWLDAFGLASVDQVPPYRFEGVSLAEDGEHLLELEAVDWLGNRAVVGATIIVGDPGDETGEGTTDETETGATTSSEAMDDGDGACNCTSQPGAPALPGLAALVSLCLAGRLRRPGVA</sequence>
<evidence type="ECO:0000256" key="3">
    <source>
        <dbReference type="SAM" id="SignalP"/>
    </source>
</evidence>
<dbReference type="Proteomes" id="UP000237968">
    <property type="component" value="Unassembled WGS sequence"/>
</dbReference>
<evidence type="ECO:0000259" key="4">
    <source>
        <dbReference type="PROSITE" id="PS50240"/>
    </source>
</evidence>
<dbReference type="InterPro" id="IPR001254">
    <property type="entry name" value="Trypsin_dom"/>
</dbReference>
<feature type="signal peptide" evidence="3">
    <location>
        <begin position="1"/>
        <end position="21"/>
    </location>
</feature>
<dbReference type="Gene3D" id="2.40.10.10">
    <property type="entry name" value="Trypsin-like serine proteases"/>
    <property type="match status" value="1"/>
</dbReference>
<name>A0A2S9YIT9_9BACT</name>
<organism evidence="5 6">
    <name type="scientific">Enhygromyxa salina</name>
    <dbReference type="NCBI Taxonomy" id="215803"/>
    <lineage>
        <taxon>Bacteria</taxon>
        <taxon>Pseudomonadati</taxon>
        <taxon>Myxococcota</taxon>
        <taxon>Polyangia</taxon>
        <taxon>Nannocystales</taxon>
        <taxon>Nannocystaceae</taxon>
        <taxon>Enhygromyxa</taxon>
    </lineage>
</organism>
<dbReference type="InterPro" id="IPR009003">
    <property type="entry name" value="Peptidase_S1_PA"/>
</dbReference>
<dbReference type="AlphaFoldDB" id="A0A2S9YIT9"/>
<feature type="chain" id="PRO_5015480806" evidence="3">
    <location>
        <begin position="22"/>
        <end position="457"/>
    </location>
</feature>
<dbReference type="SMART" id="SM00020">
    <property type="entry name" value="Tryp_SPc"/>
    <property type="match status" value="1"/>
</dbReference>
<dbReference type="Gene3D" id="2.60.40.10">
    <property type="entry name" value="Immunoglobulins"/>
    <property type="match status" value="1"/>
</dbReference>
<dbReference type="Pfam" id="PF00089">
    <property type="entry name" value="Trypsin"/>
    <property type="match status" value="1"/>
</dbReference>
<protein>
    <submittedName>
        <fullName evidence="5">Trypsin</fullName>
    </submittedName>
</protein>
<dbReference type="InterPro" id="IPR013783">
    <property type="entry name" value="Ig-like_fold"/>
</dbReference>
<dbReference type="PROSITE" id="PS50240">
    <property type="entry name" value="TRYPSIN_DOM"/>
    <property type="match status" value="1"/>
</dbReference>
<dbReference type="PANTHER" id="PTHR24253:SF153">
    <property type="entry name" value="SERINE PROTEASE HEPSIN"/>
    <property type="match status" value="1"/>
</dbReference>
<keyword evidence="3" id="KW-0732">Signal</keyword>
<dbReference type="SUPFAM" id="SSF50494">
    <property type="entry name" value="Trypsin-like serine proteases"/>
    <property type="match status" value="1"/>
</dbReference>
<evidence type="ECO:0000313" key="6">
    <source>
        <dbReference type="Proteomes" id="UP000237968"/>
    </source>
</evidence>
<feature type="region of interest" description="Disordered" evidence="2">
    <location>
        <begin position="392"/>
        <end position="422"/>
    </location>
</feature>
<dbReference type="EMBL" id="PVNK01000022">
    <property type="protein sequence ID" value="PRQ05027.1"/>
    <property type="molecule type" value="Genomic_DNA"/>
</dbReference>
<evidence type="ECO:0000313" key="5">
    <source>
        <dbReference type="EMBL" id="PRQ05027.1"/>
    </source>
</evidence>